<dbReference type="Pfam" id="PF00690">
    <property type="entry name" value="Cation_ATPase_N"/>
    <property type="match status" value="1"/>
</dbReference>
<dbReference type="InterPro" id="IPR044492">
    <property type="entry name" value="P_typ_ATPase_HD_dom"/>
</dbReference>
<keyword evidence="5" id="KW-1278">Translocase</keyword>
<dbReference type="InterPro" id="IPR023214">
    <property type="entry name" value="HAD_sf"/>
</dbReference>
<dbReference type="InterPro" id="IPR018303">
    <property type="entry name" value="ATPase_P-typ_P_site"/>
</dbReference>
<comment type="caution">
    <text evidence="10">The sequence shown here is derived from an EMBL/GenBank/DDBJ whole genome shotgun (WGS) entry which is preliminary data.</text>
</comment>
<dbReference type="Proteomes" id="UP000032232">
    <property type="component" value="Unassembled WGS sequence"/>
</dbReference>
<dbReference type="GO" id="GO:0015662">
    <property type="term" value="F:P-type ion transporter activity"/>
    <property type="evidence" value="ECO:0007669"/>
    <property type="project" value="UniProtKB-ARBA"/>
</dbReference>
<dbReference type="InterPro" id="IPR008250">
    <property type="entry name" value="ATPase_P-typ_transduc_dom_A_sf"/>
</dbReference>
<dbReference type="EMBL" id="JYFE01000080">
    <property type="protein sequence ID" value="KIT14314.1"/>
    <property type="molecule type" value="Genomic_DNA"/>
</dbReference>
<dbReference type="InterPro" id="IPR023299">
    <property type="entry name" value="ATPase_P-typ_cyto_dom_N"/>
</dbReference>
<proteinExistence type="predicted"/>
<feature type="transmembrane region" description="Helical" evidence="8">
    <location>
        <begin position="42"/>
        <end position="65"/>
    </location>
</feature>
<dbReference type="InterPro" id="IPR004014">
    <property type="entry name" value="ATPase_P-typ_cation-transptr_N"/>
</dbReference>
<dbReference type="SFLD" id="SFLDG00002">
    <property type="entry name" value="C1.7:_P-type_atpase_like"/>
    <property type="match status" value="1"/>
</dbReference>
<dbReference type="InterPro" id="IPR001757">
    <property type="entry name" value="P_typ_ATPase"/>
</dbReference>
<feature type="transmembrane region" description="Helical" evidence="8">
    <location>
        <begin position="746"/>
        <end position="764"/>
    </location>
</feature>
<dbReference type="InterPro" id="IPR036412">
    <property type="entry name" value="HAD-like_sf"/>
</dbReference>
<evidence type="ECO:0000256" key="2">
    <source>
        <dbReference type="ARBA" id="ARBA00022692"/>
    </source>
</evidence>
<keyword evidence="2 8" id="KW-0812">Transmembrane</keyword>
<keyword evidence="6 8" id="KW-1133">Transmembrane helix</keyword>
<dbReference type="AlphaFoldDB" id="A0A0D1E9K2"/>
<evidence type="ECO:0000256" key="7">
    <source>
        <dbReference type="ARBA" id="ARBA00023136"/>
    </source>
</evidence>
<dbReference type="PATRIC" id="fig|935700.4.peg.4025"/>
<dbReference type="OrthoDB" id="9807843at2"/>
<dbReference type="EC" id="3.6.3.8" evidence="10"/>
<dbReference type="GO" id="GO:0016887">
    <property type="term" value="F:ATP hydrolysis activity"/>
    <property type="evidence" value="ECO:0007669"/>
    <property type="project" value="InterPro"/>
</dbReference>
<dbReference type="SUPFAM" id="SSF81653">
    <property type="entry name" value="Calcium ATPase, transduction domain A"/>
    <property type="match status" value="1"/>
</dbReference>
<dbReference type="SFLD" id="SFLDF00027">
    <property type="entry name" value="p-type_atpase"/>
    <property type="match status" value="1"/>
</dbReference>
<evidence type="ECO:0000256" key="1">
    <source>
        <dbReference type="ARBA" id="ARBA00004141"/>
    </source>
</evidence>
<dbReference type="Pfam" id="PF00122">
    <property type="entry name" value="E1-E2_ATPase"/>
    <property type="match status" value="1"/>
</dbReference>
<feature type="transmembrane region" description="Helical" evidence="8">
    <location>
        <begin position="718"/>
        <end position="740"/>
    </location>
</feature>
<evidence type="ECO:0000256" key="5">
    <source>
        <dbReference type="ARBA" id="ARBA00022967"/>
    </source>
</evidence>
<feature type="transmembrane region" description="Helical" evidence="8">
    <location>
        <begin position="223"/>
        <end position="243"/>
    </location>
</feature>
<keyword evidence="10" id="KW-0378">Hydrolase</keyword>
<dbReference type="SFLD" id="SFLDS00003">
    <property type="entry name" value="Haloacid_Dehalogenase"/>
    <property type="match status" value="1"/>
</dbReference>
<dbReference type="Gene3D" id="2.70.150.10">
    <property type="entry name" value="Calcium-transporting ATPase, cytoplasmic transduction domain A"/>
    <property type="match status" value="1"/>
</dbReference>
<dbReference type="Pfam" id="PF00689">
    <property type="entry name" value="Cation_ATPase_C"/>
    <property type="match status" value="1"/>
</dbReference>
<evidence type="ECO:0000313" key="11">
    <source>
        <dbReference type="Proteomes" id="UP000032232"/>
    </source>
</evidence>
<dbReference type="GO" id="GO:0005524">
    <property type="term" value="F:ATP binding"/>
    <property type="evidence" value="ECO:0007669"/>
    <property type="project" value="UniProtKB-KW"/>
</dbReference>
<evidence type="ECO:0000313" key="10">
    <source>
        <dbReference type="EMBL" id="KIT14314.1"/>
    </source>
</evidence>
<evidence type="ECO:0000256" key="6">
    <source>
        <dbReference type="ARBA" id="ARBA00022989"/>
    </source>
</evidence>
<dbReference type="SUPFAM" id="SSF81660">
    <property type="entry name" value="Metal cation-transporting ATPase, ATP-binding domain N"/>
    <property type="match status" value="1"/>
</dbReference>
<evidence type="ECO:0000256" key="3">
    <source>
        <dbReference type="ARBA" id="ARBA00022741"/>
    </source>
</evidence>
<gene>
    <name evidence="10" type="primary">yloB</name>
    <name evidence="10" type="ORF">jaqu_39040</name>
</gene>
<feature type="transmembrane region" description="Helical" evidence="8">
    <location>
        <begin position="71"/>
        <end position="90"/>
    </location>
</feature>
<dbReference type="SUPFAM" id="SSF81665">
    <property type="entry name" value="Calcium ATPase, transmembrane domain M"/>
    <property type="match status" value="1"/>
</dbReference>
<keyword evidence="7 8" id="KW-0472">Membrane</keyword>
<evidence type="ECO:0000259" key="9">
    <source>
        <dbReference type="SMART" id="SM00831"/>
    </source>
</evidence>
<dbReference type="PRINTS" id="PR00119">
    <property type="entry name" value="CATATPASE"/>
</dbReference>
<organism evidence="10 11">
    <name type="scientific">Jannaschia aquimarina</name>
    <dbReference type="NCBI Taxonomy" id="935700"/>
    <lineage>
        <taxon>Bacteria</taxon>
        <taxon>Pseudomonadati</taxon>
        <taxon>Pseudomonadota</taxon>
        <taxon>Alphaproteobacteria</taxon>
        <taxon>Rhodobacterales</taxon>
        <taxon>Roseobacteraceae</taxon>
        <taxon>Jannaschia</taxon>
    </lineage>
</organism>
<protein>
    <submittedName>
        <fullName evidence="10">YloB protein</fullName>
        <ecNumber evidence="10">3.6.3.8</ecNumber>
    </submittedName>
</protein>
<dbReference type="InterPro" id="IPR023298">
    <property type="entry name" value="ATPase_P-typ_TM_dom_sf"/>
</dbReference>
<feature type="transmembrane region" description="Helical" evidence="8">
    <location>
        <begin position="677"/>
        <end position="697"/>
    </location>
</feature>
<comment type="subcellular location">
    <subcellularLocation>
        <location evidence="1">Membrane</location>
        <topology evidence="1">Multi-pass membrane protein</topology>
    </subcellularLocation>
</comment>
<dbReference type="SMART" id="SM00831">
    <property type="entry name" value="Cation_ATPase_N"/>
    <property type="match status" value="1"/>
</dbReference>
<feature type="domain" description="Cation-transporting P-type ATPase N-terminal" evidence="9">
    <location>
        <begin position="5"/>
        <end position="67"/>
    </location>
</feature>
<dbReference type="STRING" id="935700.jaqu_39040"/>
<feature type="transmembrane region" description="Helical" evidence="8">
    <location>
        <begin position="263"/>
        <end position="280"/>
    </location>
</feature>
<dbReference type="NCBIfam" id="TIGR01494">
    <property type="entry name" value="ATPase_P-type"/>
    <property type="match status" value="2"/>
</dbReference>
<dbReference type="Gene3D" id="3.40.50.1000">
    <property type="entry name" value="HAD superfamily/HAD-like"/>
    <property type="match status" value="1"/>
</dbReference>
<sequence>MSQEPEIRIAPDGLTSAEAARRLAADGPNALPRSRGTGALRLLSNQFGSPLIVLLIAATIVSAALGHLVDAAAIGLIVLLNAALGFVQEWRADRTLETLRNLLVTYATVRRDGAPRTVPAQNLVMGDVILLAAGDKVPADLEVTHAVDLMLDESVLTGESLPISRGLGDTLRASSNVVAGRAEGHVIATGSSTEFGRISHMTAQIDRGQTSLQRSLAGLARTIAMAAIGMAGLVLLIGLWTGRPLGEMFMVSLSLSISMVPEGLPAVVTVTLALGAGAMARRRALIRRLQAAETLGAASVICTDKTGTLTESVMTVTRLWTPDGDFEVSGTGYTPEGTITGPAPEPLYALRVARLCNDAALRRAGDGWQMDGDPTEGALLAMAMKGGDDVHGSRMAERPFDSERRMMSVLSQGEDWRRLLVKGAPEAILSECTHIGADDRPMTDDGRRQAEEAATAMASNGMRVIALASRAEKGRDLSETGLTLHGLAGLIDPPRPEVRAAVAEAISAGVRPIMITGDGAVTASAIASQLGMEGRVLTGAEIEELDDAALEAILDEGVHFARAAPAHKMRIVEALQRQGRIVAMTGDGVNDAPALRKANIGVAMGQRGTDVAREAADVVLLDDNFATIVAAIAEGRRQFANVSKFVKYLLASNVGEVVAIIGALAMGGALIFLPIQILWMNLVTDGVTALTLGLERGEPDQMRRRPRDPAKPIIDRRGFGLILCFGLYTGSASLVLFFWLMPQGEILARTAAFTGMVIFEKVSVFAFRSMRNSNTRIGWGSNPWLWAALAAMLAAQLAALHVPLLQTFLSTVPLSADIWAAIGLLALPLIVVPEAIKILRARRRETRA</sequence>
<dbReference type="InterPro" id="IPR006068">
    <property type="entry name" value="ATPase_P-typ_cation-transptr_C"/>
</dbReference>
<dbReference type="Gene3D" id="1.20.1110.10">
    <property type="entry name" value="Calcium-transporting ATPase, transmembrane domain"/>
    <property type="match status" value="1"/>
</dbReference>
<evidence type="ECO:0000256" key="4">
    <source>
        <dbReference type="ARBA" id="ARBA00022840"/>
    </source>
</evidence>
<dbReference type="PANTHER" id="PTHR42861">
    <property type="entry name" value="CALCIUM-TRANSPORTING ATPASE"/>
    <property type="match status" value="1"/>
</dbReference>
<keyword evidence="4" id="KW-0067">ATP-binding</keyword>
<dbReference type="InterPro" id="IPR059000">
    <property type="entry name" value="ATPase_P-type_domA"/>
</dbReference>
<dbReference type="GO" id="GO:0016020">
    <property type="term" value="C:membrane"/>
    <property type="evidence" value="ECO:0007669"/>
    <property type="project" value="UniProtKB-SubCell"/>
</dbReference>
<dbReference type="PRINTS" id="PR00120">
    <property type="entry name" value="HATPASE"/>
</dbReference>
<reference evidence="10 11" key="1">
    <citation type="submission" date="2015-02" db="EMBL/GenBank/DDBJ databases">
        <title>Genome Sequence of Jannaschia aquimarina DSM28248, a member of the Roseobacter clade.</title>
        <authorList>
            <person name="Voget S."/>
            <person name="Daniel R."/>
        </authorList>
    </citation>
    <scope>NUCLEOTIDE SEQUENCE [LARGE SCALE GENOMIC DNA]</scope>
    <source>
        <strain evidence="10 11">GSW-M26</strain>
    </source>
</reference>
<dbReference type="Pfam" id="PF13246">
    <property type="entry name" value="Cation_ATPase"/>
    <property type="match status" value="1"/>
</dbReference>
<keyword evidence="11" id="KW-1185">Reference proteome</keyword>
<dbReference type="SUPFAM" id="SSF56784">
    <property type="entry name" value="HAD-like"/>
    <property type="match status" value="1"/>
</dbReference>
<feature type="transmembrane region" description="Helical" evidence="8">
    <location>
        <begin position="818"/>
        <end position="839"/>
    </location>
</feature>
<accession>A0A0D1E9K2</accession>
<dbReference type="PROSITE" id="PS00154">
    <property type="entry name" value="ATPASE_E1_E2"/>
    <property type="match status" value="1"/>
</dbReference>
<evidence type="ECO:0000256" key="8">
    <source>
        <dbReference type="SAM" id="Phobius"/>
    </source>
</evidence>
<dbReference type="RefSeq" id="WP_052501087.1">
    <property type="nucleotide sequence ID" value="NZ_FZPF01000003.1"/>
</dbReference>
<name>A0A0D1E9K2_9RHOB</name>
<keyword evidence="3" id="KW-0547">Nucleotide-binding</keyword>
<feature type="transmembrane region" description="Helical" evidence="8">
    <location>
        <begin position="645"/>
        <end position="671"/>
    </location>
</feature>
<feature type="transmembrane region" description="Helical" evidence="8">
    <location>
        <begin position="784"/>
        <end position="806"/>
    </location>
</feature>
<dbReference type="Gene3D" id="3.40.1110.10">
    <property type="entry name" value="Calcium-transporting ATPase, cytoplasmic domain N"/>
    <property type="match status" value="1"/>
</dbReference>